<keyword evidence="8 12" id="KW-0648">Protein biosynthesis</keyword>
<reference evidence="15 16" key="1">
    <citation type="journal article" date="2020" name="G3 (Bethesda)">
        <title>Improved Reference Genome for Cyclotella cryptica CCMP332, a Model for Cell Wall Morphogenesis, Salinity Adaptation, and Lipid Production in Diatoms (Bacillariophyta).</title>
        <authorList>
            <person name="Roberts W.R."/>
            <person name="Downey K.M."/>
            <person name="Ruck E.C."/>
            <person name="Traller J.C."/>
            <person name="Alverson A.J."/>
        </authorList>
    </citation>
    <scope>NUCLEOTIDE SEQUENCE [LARGE SCALE GENOMIC DNA]</scope>
    <source>
        <strain evidence="15 16">CCMP332</strain>
    </source>
</reference>
<dbReference type="InterPro" id="IPR033709">
    <property type="entry name" value="Anticodon_Ile_ABEc"/>
</dbReference>
<evidence type="ECO:0000256" key="12">
    <source>
        <dbReference type="RuleBase" id="RU363035"/>
    </source>
</evidence>
<dbReference type="NCBIfam" id="TIGR00392">
    <property type="entry name" value="ileS"/>
    <property type="match status" value="1"/>
</dbReference>
<comment type="subcellular location">
    <subcellularLocation>
        <location evidence="1">Cytoplasm</location>
    </subcellularLocation>
</comment>
<dbReference type="GO" id="GO:0005524">
    <property type="term" value="F:ATP binding"/>
    <property type="evidence" value="ECO:0007669"/>
    <property type="project" value="UniProtKB-KW"/>
</dbReference>
<dbReference type="GO" id="GO:0004822">
    <property type="term" value="F:isoleucine-tRNA ligase activity"/>
    <property type="evidence" value="ECO:0007669"/>
    <property type="project" value="UniProtKB-EC"/>
</dbReference>
<dbReference type="GO" id="GO:0006428">
    <property type="term" value="P:isoleucyl-tRNA aminoacylation"/>
    <property type="evidence" value="ECO:0007669"/>
    <property type="project" value="UniProtKB-ARBA"/>
</dbReference>
<comment type="caution">
    <text evidence="15">The sequence shown here is derived from an EMBL/GenBank/DDBJ whole genome shotgun (WGS) entry which is preliminary data.</text>
</comment>
<evidence type="ECO:0000256" key="2">
    <source>
        <dbReference type="ARBA" id="ARBA00005594"/>
    </source>
</evidence>
<protein>
    <recommendedName>
        <fullName evidence="3">isoleucine--tRNA ligase</fullName>
        <ecNumber evidence="3">6.1.1.5</ecNumber>
    </recommendedName>
    <alternativeName>
        <fullName evidence="10">Isoleucyl-tRNA synthetase</fullName>
    </alternativeName>
</protein>
<dbReference type="EMBL" id="JABMIG020000136">
    <property type="protein sequence ID" value="KAL3789736.1"/>
    <property type="molecule type" value="Genomic_DNA"/>
</dbReference>
<dbReference type="AlphaFoldDB" id="A0ABD3PQZ1"/>
<comment type="catalytic activity">
    <reaction evidence="11">
        <text>tRNA(Ile) + L-isoleucine + ATP = L-isoleucyl-tRNA(Ile) + AMP + diphosphate</text>
        <dbReference type="Rhea" id="RHEA:11060"/>
        <dbReference type="Rhea" id="RHEA-COMP:9666"/>
        <dbReference type="Rhea" id="RHEA-COMP:9695"/>
        <dbReference type="ChEBI" id="CHEBI:30616"/>
        <dbReference type="ChEBI" id="CHEBI:33019"/>
        <dbReference type="ChEBI" id="CHEBI:58045"/>
        <dbReference type="ChEBI" id="CHEBI:78442"/>
        <dbReference type="ChEBI" id="CHEBI:78528"/>
        <dbReference type="ChEBI" id="CHEBI:456215"/>
        <dbReference type="EC" id="6.1.1.5"/>
    </reaction>
</comment>
<keyword evidence="6 12" id="KW-0547">Nucleotide-binding</keyword>
<dbReference type="SUPFAM" id="SSF47323">
    <property type="entry name" value="Anticodon-binding domain of a subclass of class I aminoacyl-tRNA synthetases"/>
    <property type="match status" value="1"/>
</dbReference>
<dbReference type="CDD" id="cd07961">
    <property type="entry name" value="Anticodon_Ia_Ile_ABEc"/>
    <property type="match status" value="1"/>
</dbReference>
<evidence type="ECO:0000259" key="14">
    <source>
        <dbReference type="Pfam" id="PF08264"/>
    </source>
</evidence>
<dbReference type="FunFam" id="3.40.50.620:FF:000050">
    <property type="entry name" value="Isoleucyl-tRNA synthetase,cytoplasmic"/>
    <property type="match status" value="1"/>
</dbReference>
<evidence type="ECO:0000256" key="1">
    <source>
        <dbReference type="ARBA" id="ARBA00004496"/>
    </source>
</evidence>
<keyword evidence="5 12" id="KW-0436">Ligase</keyword>
<comment type="similarity">
    <text evidence="2 12">Belongs to the class-I aminoacyl-tRNA synthetase family.</text>
</comment>
<gene>
    <name evidence="15" type="ORF">HJC23_006729</name>
</gene>
<accession>A0ABD3PQZ1</accession>
<evidence type="ECO:0000256" key="7">
    <source>
        <dbReference type="ARBA" id="ARBA00022840"/>
    </source>
</evidence>
<dbReference type="InterPro" id="IPR009008">
    <property type="entry name" value="Val/Leu/Ile-tRNA-synth_edit"/>
</dbReference>
<dbReference type="Pfam" id="PF00133">
    <property type="entry name" value="tRNA-synt_1"/>
    <property type="match status" value="1"/>
</dbReference>
<dbReference type="Gene3D" id="3.90.740.10">
    <property type="entry name" value="Valyl/Leucyl/Isoleucyl-tRNA synthetase, editing domain"/>
    <property type="match status" value="1"/>
</dbReference>
<evidence type="ECO:0000256" key="5">
    <source>
        <dbReference type="ARBA" id="ARBA00022598"/>
    </source>
</evidence>
<keyword evidence="7 12" id="KW-0067">ATP-binding</keyword>
<dbReference type="Gene3D" id="1.10.730.10">
    <property type="entry name" value="Isoleucyl-tRNA Synthetase, Domain 1"/>
    <property type="match status" value="1"/>
</dbReference>
<evidence type="ECO:0000256" key="4">
    <source>
        <dbReference type="ARBA" id="ARBA00022490"/>
    </source>
</evidence>
<dbReference type="SUPFAM" id="SSF52374">
    <property type="entry name" value="Nucleotidylyl transferase"/>
    <property type="match status" value="1"/>
</dbReference>
<keyword evidence="9 12" id="KW-0030">Aminoacyl-tRNA synthetase</keyword>
<name>A0ABD3PQZ1_9STRA</name>
<feature type="domain" description="Methionyl/Valyl/Leucyl/Isoleucyl-tRNA synthetase anticodon-binding" evidence="14">
    <location>
        <begin position="768"/>
        <end position="935"/>
    </location>
</feature>
<evidence type="ECO:0000313" key="15">
    <source>
        <dbReference type="EMBL" id="KAL3789736.1"/>
    </source>
</evidence>
<evidence type="ECO:0000256" key="8">
    <source>
        <dbReference type="ARBA" id="ARBA00022917"/>
    </source>
</evidence>
<dbReference type="FunFam" id="3.90.740.10:FF:000038">
    <property type="entry name" value="Isoleucyl-tRNA synthetase"/>
    <property type="match status" value="1"/>
</dbReference>
<proteinExistence type="inferred from homology"/>
<dbReference type="Pfam" id="PF08264">
    <property type="entry name" value="Anticodon_1"/>
    <property type="match status" value="1"/>
</dbReference>
<evidence type="ECO:0000256" key="3">
    <source>
        <dbReference type="ARBA" id="ARBA00013165"/>
    </source>
</evidence>
<dbReference type="PANTHER" id="PTHR42780">
    <property type="entry name" value="SOLEUCYL-TRNA SYNTHETASE"/>
    <property type="match status" value="1"/>
</dbReference>
<dbReference type="HAMAP" id="MF_02003">
    <property type="entry name" value="Ile_tRNA_synth_type2"/>
    <property type="match status" value="1"/>
</dbReference>
<dbReference type="CDD" id="cd00818">
    <property type="entry name" value="IleRS_core"/>
    <property type="match status" value="1"/>
</dbReference>
<dbReference type="FunFam" id="1.10.730.10:FF:000004">
    <property type="entry name" value="Isoleucyl-tRNA synthetase, cytoplasmic"/>
    <property type="match status" value="1"/>
</dbReference>
<dbReference type="FunFam" id="3.40.50.620:FF:000023">
    <property type="entry name" value="Isoleucyl-tRNA synthetase,cytoplasmic"/>
    <property type="match status" value="1"/>
</dbReference>
<dbReference type="EC" id="6.1.1.5" evidence="3"/>
<keyword evidence="4" id="KW-0963">Cytoplasm</keyword>
<organism evidence="15 16">
    <name type="scientific">Cyclotella cryptica</name>
    <dbReference type="NCBI Taxonomy" id="29204"/>
    <lineage>
        <taxon>Eukaryota</taxon>
        <taxon>Sar</taxon>
        <taxon>Stramenopiles</taxon>
        <taxon>Ochrophyta</taxon>
        <taxon>Bacillariophyta</taxon>
        <taxon>Coscinodiscophyceae</taxon>
        <taxon>Thalassiosirophycidae</taxon>
        <taxon>Stephanodiscales</taxon>
        <taxon>Stephanodiscaceae</taxon>
        <taxon>Cyclotella</taxon>
    </lineage>
</organism>
<evidence type="ECO:0000256" key="11">
    <source>
        <dbReference type="ARBA" id="ARBA00048359"/>
    </source>
</evidence>
<feature type="domain" description="Aminoacyl-tRNA synthetase class Ia" evidence="13">
    <location>
        <begin position="78"/>
        <end position="713"/>
    </location>
</feature>
<dbReference type="PROSITE" id="PS00178">
    <property type="entry name" value="AA_TRNA_LIGASE_I"/>
    <property type="match status" value="1"/>
</dbReference>
<keyword evidence="16" id="KW-1185">Reference proteome</keyword>
<evidence type="ECO:0000313" key="16">
    <source>
        <dbReference type="Proteomes" id="UP001516023"/>
    </source>
</evidence>
<dbReference type="GO" id="GO:0005737">
    <property type="term" value="C:cytoplasm"/>
    <property type="evidence" value="ECO:0007669"/>
    <property type="project" value="UniProtKB-SubCell"/>
</dbReference>
<dbReference type="Pfam" id="PF19302">
    <property type="entry name" value="DUF5915"/>
    <property type="match status" value="1"/>
</dbReference>
<dbReference type="InterPro" id="IPR014729">
    <property type="entry name" value="Rossmann-like_a/b/a_fold"/>
</dbReference>
<evidence type="ECO:0000256" key="9">
    <source>
        <dbReference type="ARBA" id="ARBA00023146"/>
    </source>
</evidence>
<sequence>MIPYGTRIRLTIEIVDRAGATHPPTHRLLPQASVGQLITPQETKAKAVKHHTEFIVQHFTMASLPPALDFPKTEEVICAKWAEENTFKKQDELALERGDEEYTFYDGPPFATGLPHYGHILAGTIKDVVTRYACQTSHRVSRRAGWDCHGLPVEYEIDQKLNITHRDQVLAMGVDKYNETCRGIVTRYTKEWERTVTRLGRWIDFQNDYKTMDVTFMESVWWVFRQLFDKGLVYQGYKVMPYSTACGTPLSNFEAGLNYKDVRDPAVVVHFPLVEDENVSFVAWTTTPWTLPSNIALCVHPALEYVKILDKKANRRFILAKSRLPQLFPIMNNKKKWKPAMADELYDIEATYVGQDLVGKKYQPIFTYFADTPQSHQYFRILSDNYVTDDAGTGIVHQAPAFGEDDYRVCLAHGVIEKGKELPCPVDSNGNFTEEVPEVKGLHVKKADDTLIGLLKEAGRLVQKDNLDHSYPFCWRSDTPLIYKAVPSWFVKVEEIRDKIVANNKKTYWVPNSVKEGRFHSWLTDARDWAVSRNRFWGTPIPIWTNDDMSEVICVGSVDELAELSGVRVTDLHKDVVDNVTIPSKKNPGEVLRRVDEVFDCWFESGSMPYAQVHYPFENKEKFENGFPADFIAEGLDQTRGWFYTLMVLSTALFDQPAFKNLIVNGLVLASDGKKMSKRLKNYPDPNDVINKYGADALRMYLINSPVVRAESLKFQEAGVLGVVKEVFLPLYNAFRFFVQNMERWEAKSGCSFVPCKEKVQSTSNPTDVWVSAATQGLIKFVHEEMRAYRLYTVMPALVSFVTQLTNWYVRLNRDRLKGLEGGESESETGLQVLYDVLLDVTILMAPFTPFITEYFYQHLRKMQPSYAEAANGGGSSNPVLPGKSDSVHYLTLPAYNERRLNQDAVEAMAALQVIVENGRNVREKRNISLRTPVKCVTVVLRNPSINVVEIINGPLKGYILSELNAWDLVIVPKEDEHNWVTLALTPNFTILGKKLGPKMKAFKSFVTELSHADAVATLEKGELDFEGLSINTKEELISKLSFSKEGDHWESSSTQEGDVVVAVDCTQDEAILSAGRSRELINAIQQLRKAAGLDLSDQVEVFFEEMPGMNTIESAVSANVNLFEAKFRGAVPVAKRYAPSWSVALRSDTVEIGGAKVDVSICRPAVAGKDGLGDEVQYFLSTLEPSDVVGKESLTFSVDGREITITQGQDFWVNTIAKLRLTKAVPWV</sequence>
<dbReference type="InterPro" id="IPR013155">
    <property type="entry name" value="M/V/L/I-tRNA-synth_anticd-bd"/>
</dbReference>
<dbReference type="PRINTS" id="PR00984">
    <property type="entry name" value="TRNASYNTHILE"/>
</dbReference>
<dbReference type="InterPro" id="IPR023586">
    <property type="entry name" value="Ile-tRNA-ligase_type2"/>
</dbReference>
<dbReference type="Proteomes" id="UP001516023">
    <property type="component" value="Unassembled WGS sequence"/>
</dbReference>
<dbReference type="InterPro" id="IPR002300">
    <property type="entry name" value="aa-tRNA-synth_Ia"/>
</dbReference>
<dbReference type="SUPFAM" id="SSF50677">
    <property type="entry name" value="ValRS/IleRS/LeuRS editing domain"/>
    <property type="match status" value="1"/>
</dbReference>
<dbReference type="InterPro" id="IPR002301">
    <property type="entry name" value="Ile-tRNA-ligase"/>
</dbReference>
<evidence type="ECO:0000259" key="13">
    <source>
        <dbReference type="Pfam" id="PF00133"/>
    </source>
</evidence>
<dbReference type="Gene3D" id="3.40.50.620">
    <property type="entry name" value="HUPs"/>
    <property type="match status" value="2"/>
</dbReference>
<evidence type="ECO:0000256" key="10">
    <source>
        <dbReference type="ARBA" id="ARBA00032665"/>
    </source>
</evidence>
<dbReference type="InterPro" id="IPR001412">
    <property type="entry name" value="aa-tRNA-synth_I_CS"/>
</dbReference>
<dbReference type="InterPro" id="IPR009080">
    <property type="entry name" value="tRNAsynth_Ia_anticodon-bd"/>
</dbReference>
<dbReference type="PANTHER" id="PTHR42780:SF1">
    <property type="entry name" value="ISOLEUCINE--TRNA LIGASE, CYTOPLASMIC"/>
    <property type="match status" value="1"/>
</dbReference>
<evidence type="ECO:0000256" key="6">
    <source>
        <dbReference type="ARBA" id="ARBA00022741"/>
    </source>
</evidence>